<evidence type="ECO:0000313" key="10">
    <source>
        <dbReference type="Proteomes" id="UP000834106"/>
    </source>
</evidence>
<sequence length="427" mass="47214">MESANIHQQKKHHPQDHHQLVGSTSCYVVGSSQSWTPNTISDSDSLSSYPNGGIINPRQAQQNQNPLSSLSSWNISMTPETGLFQWDNPAGNLQSGRVKGEFSDNFNPNFTEILNSQSSRIEDFRVNPSNYNNNNELRDLPLKDLSAKLLLRPFSSGNLLNGRHNFSPGNLYPNSSSTGINGSTQSGRGFSQIFPSINVSNFNLQSAPLANSGNMDMNLQALDLLTASKFNGNFISPNSQNGLGLYKEGFRYGLEYLQQSSQMPMNCPNKASPFSKGVAEAKRSSNTMETKAPKKSRKEPRTSCPPFKVRKEKLGERIAALQQLVAPFGKTDTASVLMEAIGYIKFLQNQVETLTVPYMKSSSNETGRAMKGVPTDYENGELKRDLRSQGLCLVHLSSLSHVTDDSNCPLHEFIKERDRQSNERGSH</sequence>
<dbReference type="InterPro" id="IPR011598">
    <property type="entry name" value="bHLH_dom"/>
</dbReference>
<gene>
    <name evidence="9" type="ORF">FPE_LOCUS3314</name>
</gene>
<keyword evidence="5" id="KW-0804">Transcription</keyword>
<keyword evidence="4" id="KW-0238">DNA-binding</keyword>
<evidence type="ECO:0000313" key="9">
    <source>
        <dbReference type="EMBL" id="CAI9755883.1"/>
    </source>
</evidence>
<proteinExistence type="predicted"/>
<evidence type="ECO:0000256" key="6">
    <source>
        <dbReference type="ARBA" id="ARBA00023242"/>
    </source>
</evidence>
<evidence type="ECO:0000256" key="4">
    <source>
        <dbReference type="ARBA" id="ARBA00023125"/>
    </source>
</evidence>
<dbReference type="GO" id="GO:0000978">
    <property type="term" value="F:RNA polymerase II cis-regulatory region sequence-specific DNA binding"/>
    <property type="evidence" value="ECO:0007669"/>
    <property type="project" value="TreeGrafter"/>
</dbReference>
<evidence type="ECO:0000256" key="3">
    <source>
        <dbReference type="ARBA" id="ARBA00023015"/>
    </source>
</evidence>
<evidence type="ECO:0000259" key="8">
    <source>
        <dbReference type="PROSITE" id="PS50888"/>
    </source>
</evidence>
<dbReference type="Gene3D" id="4.10.280.10">
    <property type="entry name" value="Helix-loop-helix DNA-binding domain"/>
    <property type="match status" value="1"/>
</dbReference>
<keyword evidence="3" id="KW-0805">Transcription regulation</keyword>
<dbReference type="GO" id="GO:0046983">
    <property type="term" value="F:protein dimerization activity"/>
    <property type="evidence" value="ECO:0007669"/>
    <property type="project" value="InterPro"/>
</dbReference>
<dbReference type="CDD" id="cd11393">
    <property type="entry name" value="bHLH_AtbHLH_like"/>
    <property type="match status" value="1"/>
</dbReference>
<reference evidence="9" key="1">
    <citation type="submission" date="2023-05" db="EMBL/GenBank/DDBJ databases">
        <authorList>
            <person name="Huff M."/>
        </authorList>
    </citation>
    <scope>NUCLEOTIDE SEQUENCE</scope>
</reference>
<dbReference type="EMBL" id="OU503037">
    <property type="protein sequence ID" value="CAI9755883.1"/>
    <property type="molecule type" value="Genomic_DNA"/>
</dbReference>
<dbReference type="InterPro" id="IPR045843">
    <property type="entry name" value="IND-like"/>
</dbReference>
<feature type="domain" description="BHLH" evidence="8">
    <location>
        <begin position="298"/>
        <end position="347"/>
    </location>
</feature>
<dbReference type="PANTHER" id="PTHR16223:SF56">
    <property type="entry name" value="TRANSCRIPTION FACTOR BHLH110"/>
    <property type="match status" value="1"/>
</dbReference>
<feature type="region of interest" description="Disordered" evidence="7">
    <location>
        <begin position="273"/>
        <end position="307"/>
    </location>
</feature>
<dbReference type="InterPro" id="IPR045239">
    <property type="entry name" value="bHLH95_bHLH"/>
</dbReference>
<protein>
    <recommendedName>
        <fullName evidence="8">BHLH domain-containing protein</fullName>
    </recommendedName>
</protein>
<evidence type="ECO:0000256" key="5">
    <source>
        <dbReference type="ARBA" id="ARBA00023163"/>
    </source>
</evidence>
<dbReference type="GO" id="GO:0000981">
    <property type="term" value="F:DNA-binding transcription factor activity, RNA polymerase II-specific"/>
    <property type="evidence" value="ECO:0007669"/>
    <property type="project" value="TreeGrafter"/>
</dbReference>
<comment type="subunit">
    <text evidence="2">Homodimer.</text>
</comment>
<keyword evidence="10" id="KW-1185">Reference proteome</keyword>
<accession>A0AAD1YSV5</accession>
<dbReference type="Proteomes" id="UP000834106">
    <property type="component" value="Chromosome 2"/>
</dbReference>
<evidence type="ECO:0000256" key="7">
    <source>
        <dbReference type="SAM" id="MobiDB-lite"/>
    </source>
</evidence>
<dbReference type="FunFam" id="4.10.280.10:FF:000032">
    <property type="entry name" value="Transcription factor bHLH123 family"/>
    <property type="match status" value="1"/>
</dbReference>
<dbReference type="PROSITE" id="PS50888">
    <property type="entry name" value="BHLH"/>
    <property type="match status" value="1"/>
</dbReference>
<name>A0AAD1YSV5_9LAMI</name>
<dbReference type="SUPFAM" id="SSF47459">
    <property type="entry name" value="HLH, helix-loop-helix DNA-binding domain"/>
    <property type="match status" value="1"/>
</dbReference>
<evidence type="ECO:0000256" key="2">
    <source>
        <dbReference type="ARBA" id="ARBA00011738"/>
    </source>
</evidence>
<keyword evidence="6" id="KW-0539">Nucleus</keyword>
<organism evidence="9 10">
    <name type="scientific">Fraxinus pennsylvanica</name>
    <dbReference type="NCBI Taxonomy" id="56036"/>
    <lineage>
        <taxon>Eukaryota</taxon>
        <taxon>Viridiplantae</taxon>
        <taxon>Streptophyta</taxon>
        <taxon>Embryophyta</taxon>
        <taxon>Tracheophyta</taxon>
        <taxon>Spermatophyta</taxon>
        <taxon>Magnoliopsida</taxon>
        <taxon>eudicotyledons</taxon>
        <taxon>Gunneridae</taxon>
        <taxon>Pentapetalae</taxon>
        <taxon>asterids</taxon>
        <taxon>lamiids</taxon>
        <taxon>Lamiales</taxon>
        <taxon>Oleaceae</taxon>
        <taxon>Oleeae</taxon>
        <taxon>Fraxinus</taxon>
    </lineage>
</organism>
<dbReference type="GO" id="GO:0005634">
    <property type="term" value="C:nucleus"/>
    <property type="evidence" value="ECO:0007669"/>
    <property type="project" value="UniProtKB-SubCell"/>
</dbReference>
<dbReference type="InterPro" id="IPR036638">
    <property type="entry name" value="HLH_DNA-bd_sf"/>
</dbReference>
<feature type="region of interest" description="Disordered" evidence="7">
    <location>
        <begin position="38"/>
        <end position="67"/>
    </location>
</feature>
<feature type="compositionally biased region" description="Polar residues" evidence="7">
    <location>
        <begin position="38"/>
        <end position="50"/>
    </location>
</feature>
<evidence type="ECO:0000256" key="1">
    <source>
        <dbReference type="ARBA" id="ARBA00004123"/>
    </source>
</evidence>
<comment type="subcellular location">
    <subcellularLocation>
        <location evidence="1">Nucleus</location>
    </subcellularLocation>
</comment>
<dbReference type="PANTHER" id="PTHR16223">
    <property type="entry name" value="TRANSCRIPTION FACTOR BHLH83-RELATED"/>
    <property type="match status" value="1"/>
</dbReference>
<dbReference type="AlphaFoldDB" id="A0AAD1YSV5"/>